<keyword evidence="3" id="KW-1185">Reference proteome</keyword>
<accession>A0AAV7QJQ1</accession>
<sequence>MWRDLQGTSPTALRPHPDPRGSPQSRAGGQMSGGGAGARPRAVSSPPRASAQKANSSSTGFDVTLASPRGSLHRAMVQKC</sequence>
<evidence type="ECO:0000313" key="2">
    <source>
        <dbReference type="EMBL" id="KAJ1138583.1"/>
    </source>
</evidence>
<evidence type="ECO:0000256" key="1">
    <source>
        <dbReference type="SAM" id="MobiDB-lite"/>
    </source>
</evidence>
<organism evidence="2 3">
    <name type="scientific">Pleurodeles waltl</name>
    <name type="common">Iberian ribbed newt</name>
    <dbReference type="NCBI Taxonomy" id="8319"/>
    <lineage>
        <taxon>Eukaryota</taxon>
        <taxon>Metazoa</taxon>
        <taxon>Chordata</taxon>
        <taxon>Craniata</taxon>
        <taxon>Vertebrata</taxon>
        <taxon>Euteleostomi</taxon>
        <taxon>Amphibia</taxon>
        <taxon>Batrachia</taxon>
        <taxon>Caudata</taxon>
        <taxon>Salamandroidea</taxon>
        <taxon>Salamandridae</taxon>
        <taxon>Pleurodelinae</taxon>
        <taxon>Pleurodeles</taxon>
    </lineage>
</organism>
<comment type="caution">
    <text evidence="2">The sequence shown here is derived from an EMBL/GenBank/DDBJ whole genome shotgun (WGS) entry which is preliminary data.</text>
</comment>
<proteinExistence type="predicted"/>
<feature type="compositionally biased region" description="Polar residues" evidence="1">
    <location>
        <begin position="1"/>
        <end position="11"/>
    </location>
</feature>
<dbReference type="EMBL" id="JANPWB010000010">
    <property type="protein sequence ID" value="KAJ1138583.1"/>
    <property type="molecule type" value="Genomic_DNA"/>
</dbReference>
<dbReference type="AlphaFoldDB" id="A0AAV7QJQ1"/>
<reference evidence="2" key="1">
    <citation type="journal article" date="2022" name="bioRxiv">
        <title>Sequencing and chromosome-scale assembly of the giantPleurodeles waltlgenome.</title>
        <authorList>
            <person name="Brown T."/>
            <person name="Elewa A."/>
            <person name="Iarovenko S."/>
            <person name="Subramanian E."/>
            <person name="Araus A.J."/>
            <person name="Petzold A."/>
            <person name="Susuki M."/>
            <person name="Suzuki K.-i.T."/>
            <person name="Hayashi T."/>
            <person name="Toyoda A."/>
            <person name="Oliveira C."/>
            <person name="Osipova E."/>
            <person name="Leigh N.D."/>
            <person name="Simon A."/>
            <person name="Yun M.H."/>
        </authorList>
    </citation>
    <scope>NUCLEOTIDE SEQUENCE</scope>
    <source>
        <strain evidence="2">20211129_DDA</strain>
        <tissue evidence="2">Liver</tissue>
    </source>
</reference>
<evidence type="ECO:0000313" key="3">
    <source>
        <dbReference type="Proteomes" id="UP001066276"/>
    </source>
</evidence>
<protein>
    <submittedName>
        <fullName evidence="2">Uncharacterized protein</fullName>
    </submittedName>
</protein>
<dbReference type="Proteomes" id="UP001066276">
    <property type="component" value="Chromosome 6"/>
</dbReference>
<name>A0AAV7QJQ1_PLEWA</name>
<feature type="compositionally biased region" description="Polar residues" evidence="1">
    <location>
        <begin position="52"/>
        <end position="61"/>
    </location>
</feature>
<gene>
    <name evidence="2" type="ORF">NDU88_004964</name>
</gene>
<feature type="region of interest" description="Disordered" evidence="1">
    <location>
        <begin position="1"/>
        <end position="80"/>
    </location>
</feature>